<dbReference type="Proteomes" id="UP000677054">
    <property type="component" value="Unassembled WGS sequence"/>
</dbReference>
<organism evidence="6">
    <name type="scientific">Darwinula stevensoni</name>
    <dbReference type="NCBI Taxonomy" id="69355"/>
    <lineage>
        <taxon>Eukaryota</taxon>
        <taxon>Metazoa</taxon>
        <taxon>Ecdysozoa</taxon>
        <taxon>Arthropoda</taxon>
        <taxon>Crustacea</taxon>
        <taxon>Oligostraca</taxon>
        <taxon>Ostracoda</taxon>
        <taxon>Podocopa</taxon>
        <taxon>Podocopida</taxon>
        <taxon>Darwinulocopina</taxon>
        <taxon>Darwinuloidea</taxon>
        <taxon>Darwinulidae</taxon>
        <taxon>Darwinula</taxon>
    </lineage>
</organism>
<comment type="similarity">
    <text evidence="1 5">Belongs to the CKS family.</text>
</comment>
<dbReference type="PANTHER" id="PTHR23415">
    <property type="entry name" value="CYCLIN-DEPENDENT KINASES REGULATORY SUBUNIT/60S RIBOSOME SUBUNIT BIOGENESIS PROTEIN NIP7"/>
    <property type="match status" value="1"/>
</dbReference>
<evidence type="ECO:0000256" key="5">
    <source>
        <dbReference type="RuleBase" id="RU311113"/>
    </source>
</evidence>
<evidence type="ECO:0000313" key="7">
    <source>
        <dbReference type="Proteomes" id="UP000677054"/>
    </source>
</evidence>
<name>A0A7R8X0D0_9CRUS</name>
<dbReference type="GO" id="GO:0051301">
    <property type="term" value="P:cell division"/>
    <property type="evidence" value="ECO:0007669"/>
    <property type="project" value="UniProtKB-UniRule"/>
</dbReference>
<dbReference type="GO" id="GO:0016538">
    <property type="term" value="F:cyclin-dependent protein serine/threonine kinase regulator activity"/>
    <property type="evidence" value="ECO:0007669"/>
    <property type="project" value="InterPro"/>
</dbReference>
<dbReference type="PROSITE" id="PS00945">
    <property type="entry name" value="CKS_2"/>
    <property type="match status" value="1"/>
</dbReference>
<dbReference type="SUPFAM" id="SSF55637">
    <property type="entry name" value="Cell cycle regulatory proteins"/>
    <property type="match status" value="1"/>
</dbReference>
<reference evidence="6" key="1">
    <citation type="submission" date="2020-11" db="EMBL/GenBank/DDBJ databases">
        <authorList>
            <person name="Tran Van P."/>
        </authorList>
    </citation>
    <scope>NUCLEOTIDE SEQUENCE</scope>
</reference>
<dbReference type="InterPro" id="IPR036858">
    <property type="entry name" value="Cyclin-dep_kinase_reg-sub_sf"/>
</dbReference>
<dbReference type="OrthoDB" id="440676at2759"/>
<dbReference type="EMBL" id="CAJPEV010000132">
    <property type="protein sequence ID" value="CAG0881092.1"/>
    <property type="molecule type" value="Genomic_DNA"/>
</dbReference>
<keyword evidence="7" id="KW-1185">Reference proteome</keyword>
<gene>
    <name evidence="6" type="ORF">DSTB1V02_LOCUS1393</name>
</gene>
<comment type="function">
    <text evidence="5">Binds to the catalytic subunit of the cyclin dependent kinases and is essential for their biological function.</text>
</comment>
<dbReference type="AlphaFoldDB" id="A0A7R8X0D0"/>
<evidence type="ECO:0000256" key="1">
    <source>
        <dbReference type="ARBA" id="ARBA00007782"/>
    </source>
</evidence>
<sequence length="88" mass="10473">MPLNPGIDIRVKLEDIHYSEKYTDGLYEYRHIHCPKDLGKSLKEVGLMSEKQWRAFGIQQSVGWEHFMIHEPEPHILLFRRKLSDVKL</sequence>
<dbReference type="EMBL" id="LR899649">
    <property type="protein sequence ID" value="CAD7241400.1"/>
    <property type="molecule type" value="Genomic_DNA"/>
</dbReference>
<proteinExistence type="inferred from homology"/>
<evidence type="ECO:0000256" key="3">
    <source>
        <dbReference type="ARBA" id="ARBA00023306"/>
    </source>
</evidence>
<dbReference type="InterPro" id="IPR000789">
    <property type="entry name" value="Cyclin-dep_kinase_reg-sub"/>
</dbReference>
<dbReference type="PRINTS" id="PR00296">
    <property type="entry name" value="CYCLINKINASE"/>
</dbReference>
<dbReference type="SMART" id="SM01084">
    <property type="entry name" value="CKS"/>
    <property type="match status" value="1"/>
</dbReference>
<evidence type="ECO:0000256" key="4">
    <source>
        <dbReference type="ARBA" id="ARBA00068939"/>
    </source>
</evidence>
<accession>A0A7R8X0D0</accession>
<evidence type="ECO:0000256" key="2">
    <source>
        <dbReference type="ARBA" id="ARBA00022618"/>
    </source>
</evidence>
<dbReference type="FunFam" id="3.30.170.10:FF:000001">
    <property type="entry name" value="Cyclin-dependent kinases regulatory subunit"/>
    <property type="match status" value="1"/>
</dbReference>
<keyword evidence="2 5" id="KW-0132">Cell division</keyword>
<dbReference type="Gene3D" id="3.30.170.10">
    <property type="entry name" value="Cyclin-dependent kinase, regulatory subunit"/>
    <property type="match status" value="1"/>
</dbReference>
<evidence type="ECO:0000313" key="6">
    <source>
        <dbReference type="EMBL" id="CAD7241400.1"/>
    </source>
</evidence>
<keyword evidence="3 5" id="KW-0131">Cell cycle</keyword>
<dbReference type="Pfam" id="PF01111">
    <property type="entry name" value="CKS"/>
    <property type="match status" value="1"/>
</dbReference>
<protein>
    <recommendedName>
        <fullName evidence="4 5">Cyclin-dependent kinases regulatory subunit</fullName>
    </recommendedName>
</protein>